<keyword evidence="4 7" id="KW-0648">Protein biosynthesis</keyword>
<dbReference type="CDD" id="cd00165">
    <property type="entry name" value="S4"/>
    <property type="match status" value="1"/>
</dbReference>
<dbReference type="Gene3D" id="1.10.240.10">
    <property type="entry name" value="Tyrosyl-Transfer RNA Synthetase"/>
    <property type="match status" value="1"/>
</dbReference>
<dbReference type="PROSITE" id="PS50889">
    <property type="entry name" value="S4"/>
    <property type="match status" value="1"/>
</dbReference>
<reference evidence="10 11" key="1">
    <citation type="journal article" date="2012" name="J. Bacteriol.">
        <title>Draft Genome Sequences of Four Axenic Mycoplasma genitalium Strains Isolated from Denmark, Japan, and Australia.</title>
        <authorList>
            <person name="McGowin C.L."/>
            <person name="Ma L."/>
            <person name="Jensen J.S."/>
            <person name="Mancuso M.M."/>
            <person name="Hamasuna R."/>
            <person name="Adegboye D."/>
            <person name="Martin D.H."/>
        </authorList>
    </citation>
    <scope>NUCLEOTIDE SEQUENCE [LARGE SCALE GENOMIC DNA]</scope>
    <source>
        <strain evidence="10 11">M6320</strain>
    </source>
</reference>
<evidence type="ECO:0000256" key="6">
    <source>
        <dbReference type="ARBA" id="ARBA00048248"/>
    </source>
</evidence>
<keyword evidence="2 7" id="KW-0547">Nucleotide-binding</keyword>
<dbReference type="EMBL" id="CP003772">
    <property type="protein sequence ID" value="AFQ04284.1"/>
    <property type="molecule type" value="Genomic_DNA"/>
</dbReference>
<dbReference type="Pfam" id="PF00579">
    <property type="entry name" value="tRNA-synt_1b"/>
    <property type="match status" value="1"/>
</dbReference>
<evidence type="ECO:0000256" key="7">
    <source>
        <dbReference type="HAMAP-Rule" id="MF_02006"/>
    </source>
</evidence>
<dbReference type="GO" id="GO:0004831">
    <property type="term" value="F:tyrosine-tRNA ligase activity"/>
    <property type="evidence" value="ECO:0007669"/>
    <property type="project" value="UniProtKB-UniRule"/>
</dbReference>
<dbReference type="CDD" id="cd00805">
    <property type="entry name" value="TyrRS_core"/>
    <property type="match status" value="1"/>
</dbReference>
<dbReference type="InterPro" id="IPR002307">
    <property type="entry name" value="Tyr-tRNA-ligase"/>
</dbReference>
<evidence type="ECO:0000313" key="10">
    <source>
        <dbReference type="EMBL" id="AFQ04284.1"/>
    </source>
</evidence>
<name>A0ABC7ZJE7_MYCGT</name>
<dbReference type="GO" id="GO:0006437">
    <property type="term" value="P:tyrosyl-tRNA aminoacylation"/>
    <property type="evidence" value="ECO:0007669"/>
    <property type="project" value="UniProtKB-UniRule"/>
</dbReference>
<dbReference type="FunFam" id="1.10.240.10:FF:000001">
    <property type="entry name" value="Tyrosine--tRNA ligase"/>
    <property type="match status" value="1"/>
</dbReference>
<feature type="short sequence motif" description="'HIGH' region" evidence="7">
    <location>
        <begin position="52"/>
        <end position="61"/>
    </location>
</feature>
<evidence type="ECO:0000256" key="2">
    <source>
        <dbReference type="ARBA" id="ARBA00022741"/>
    </source>
</evidence>
<dbReference type="SUPFAM" id="SSF55174">
    <property type="entry name" value="Alpha-L RNA-binding motif"/>
    <property type="match status" value="1"/>
</dbReference>
<evidence type="ECO:0000256" key="4">
    <source>
        <dbReference type="ARBA" id="ARBA00022917"/>
    </source>
</evidence>
<organism evidence="10 11">
    <name type="scientific">Mycoplasmoides genitalium M6320</name>
    <dbReference type="NCBI Taxonomy" id="662945"/>
    <lineage>
        <taxon>Bacteria</taxon>
        <taxon>Bacillati</taxon>
        <taxon>Mycoplasmatota</taxon>
        <taxon>Mycoplasmoidales</taxon>
        <taxon>Mycoplasmoidaceae</taxon>
        <taxon>Mycoplasmoides</taxon>
    </lineage>
</organism>
<feature type="binding site" evidence="7">
    <location>
        <position position="180"/>
    </location>
    <ligand>
        <name>L-tyrosine</name>
        <dbReference type="ChEBI" id="CHEBI:58315"/>
    </ligand>
</feature>
<feature type="binding site" evidence="7">
    <location>
        <position position="176"/>
    </location>
    <ligand>
        <name>L-tyrosine</name>
        <dbReference type="ChEBI" id="CHEBI:58315"/>
    </ligand>
</feature>
<dbReference type="GO" id="GO:0005737">
    <property type="term" value="C:cytoplasm"/>
    <property type="evidence" value="ECO:0007669"/>
    <property type="project" value="UniProtKB-SubCell"/>
</dbReference>
<evidence type="ECO:0000259" key="9">
    <source>
        <dbReference type="SMART" id="SM00363"/>
    </source>
</evidence>
<proteinExistence type="inferred from homology"/>
<dbReference type="GO" id="GO:0003723">
    <property type="term" value="F:RNA binding"/>
    <property type="evidence" value="ECO:0007669"/>
    <property type="project" value="UniProtKB-KW"/>
</dbReference>
<evidence type="ECO:0000256" key="5">
    <source>
        <dbReference type="ARBA" id="ARBA00023146"/>
    </source>
</evidence>
<protein>
    <recommendedName>
        <fullName evidence="7">Tyrosine--tRNA ligase</fullName>
        <ecNumber evidence="7">6.1.1.1</ecNumber>
    </recommendedName>
    <alternativeName>
        <fullName evidence="7">Tyrosyl-tRNA synthetase</fullName>
        <shortName evidence="7">TyrRS</shortName>
    </alternativeName>
</protein>
<dbReference type="InterPro" id="IPR014729">
    <property type="entry name" value="Rossmann-like_a/b/a_fold"/>
</dbReference>
<comment type="similarity">
    <text evidence="7">Belongs to the class-I aminoacyl-tRNA synthetase family. TyrS type 1 subfamily.</text>
</comment>
<gene>
    <name evidence="7" type="primary">tyrS</name>
    <name evidence="10" type="ORF">CM1_02715</name>
</gene>
<keyword evidence="8" id="KW-0694">RNA-binding</keyword>
<evidence type="ECO:0000256" key="1">
    <source>
        <dbReference type="ARBA" id="ARBA00022598"/>
    </source>
</evidence>
<dbReference type="InterPro" id="IPR036986">
    <property type="entry name" value="S4_RNA-bd_sf"/>
</dbReference>
<accession>A0ABC7ZJE7</accession>
<dbReference type="InterPro" id="IPR024107">
    <property type="entry name" value="Tyr-tRNA-ligase_bac_1"/>
</dbReference>
<dbReference type="PRINTS" id="PR01040">
    <property type="entry name" value="TRNASYNTHTYR"/>
</dbReference>
<comment type="function">
    <text evidence="7">Catalyzes the attachment of tyrosine to tRNA(Tyr) in a two-step reaction: tyrosine is first activated by ATP to form Tyr-AMP and then transferred to the acceptor end of tRNA(Tyr).</text>
</comment>
<dbReference type="Proteomes" id="UP000005254">
    <property type="component" value="Chromosome"/>
</dbReference>
<dbReference type="InterPro" id="IPR024088">
    <property type="entry name" value="Tyr-tRNA-ligase_bac-type"/>
</dbReference>
<dbReference type="InterPro" id="IPR002942">
    <property type="entry name" value="S4_RNA-bd"/>
</dbReference>
<feature type="domain" description="RNA-binding S4" evidence="9">
    <location>
        <begin position="342"/>
        <end position="406"/>
    </location>
</feature>
<dbReference type="Pfam" id="PF01479">
    <property type="entry name" value="S4"/>
    <property type="match status" value="1"/>
</dbReference>
<keyword evidence="5 7" id="KW-0030">Aminoacyl-tRNA synthetase</keyword>
<comment type="subunit">
    <text evidence="7">Homodimer.</text>
</comment>
<feature type="short sequence motif" description="'KMSKS' region" evidence="7">
    <location>
        <begin position="236"/>
        <end position="240"/>
    </location>
</feature>
<sequence>MLINIDNILVKMLNNILQFLKERELYSQANFETELDNHLKEKKNNFYVGFDPTANSLHIGNYVLIHIAKLLKDMGHTPHIVLGSATALIGDPTGRIELRKILEEKEIVKNTKTIKKQIKQFLGDVIIHENKVWLEKLNYIEVIRELGAFFSVNKMLSTDAFSVRWEKGLTLMELNYMILQAYDFYYLHKNHNVTLQIGGSDQWANILAGANLIKRKNNANVFGLTANLLVKANGEKMGKTSSGALWLDENKTSVFDFYQYWINLDDQSLKKTFLMLTMLDKKVIDELCNLKGPKIKQTKQMLAFLITELVHGTKKAKEAQQRSELIFSNQPDLDIKLVKTSTNLIDYLVETKFIKSKSEARRLISQKGLTINNKHVLDLNQIIEWKEELQIIRKGKKSFLTIKTVNS</sequence>
<keyword evidence="7" id="KW-0963">Cytoplasm</keyword>
<feature type="binding site" evidence="7">
    <location>
        <position position="47"/>
    </location>
    <ligand>
        <name>L-tyrosine</name>
        <dbReference type="ChEBI" id="CHEBI:58315"/>
    </ligand>
</feature>
<evidence type="ECO:0000256" key="8">
    <source>
        <dbReference type="PROSITE-ProRule" id="PRU00182"/>
    </source>
</evidence>
<dbReference type="EC" id="6.1.1.1" evidence="7"/>
<evidence type="ECO:0000313" key="11">
    <source>
        <dbReference type="Proteomes" id="UP000005254"/>
    </source>
</evidence>
<dbReference type="NCBIfam" id="TIGR00234">
    <property type="entry name" value="tyrS"/>
    <property type="match status" value="1"/>
</dbReference>
<dbReference type="InterPro" id="IPR001412">
    <property type="entry name" value="aa-tRNA-synth_I_CS"/>
</dbReference>
<keyword evidence="3 7" id="KW-0067">ATP-binding</keyword>
<dbReference type="InterPro" id="IPR002305">
    <property type="entry name" value="aa-tRNA-synth_Ic"/>
</dbReference>
<comment type="subcellular location">
    <subcellularLocation>
        <location evidence="7">Cytoplasm</location>
    </subcellularLocation>
</comment>
<dbReference type="PANTHER" id="PTHR11766:SF0">
    <property type="entry name" value="TYROSINE--TRNA LIGASE, MITOCHONDRIAL"/>
    <property type="match status" value="1"/>
</dbReference>
<feature type="binding site" evidence="7">
    <location>
        <position position="239"/>
    </location>
    <ligand>
        <name>ATP</name>
        <dbReference type="ChEBI" id="CHEBI:30616"/>
    </ligand>
</feature>
<dbReference type="GO" id="GO:0005524">
    <property type="term" value="F:ATP binding"/>
    <property type="evidence" value="ECO:0007669"/>
    <property type="project" value="UniProtKB-UniRule"/>
</dbReference>
<dbReference type="PANTHER" id="PTHR11766">
    <property type="entry name" value="TYROSYL-TRNA SYNTHETASE"/>
    <property type="match status" value="1"/>
</dbReference>
<comment type="catalytic activity">
    <reaction evidence="6 7">
        <text>tRNA(Tyr) + L-tyrosine + ATP = L-tyrosyl-tRNA(Tyr) + AMP + diphosphate + H(+)</text>
        <dbReference type="Rhea" id="RHEA:10220"/>
        <dbReference type="Rhea" id="RHEA-COMP:9706"/>
        <dbReference type="Rhea" id="RHEA-COMP:9707"/>
        <dbReference type="ChEBI" id="CHEBI:15378"/>
        <dbReference type="ChEBI" id="CHEBI:30616"/>
        <dbReference type="ChEBI" id="CHEBI:33019"/>
        <dbReference type="ChEBI" id="CHEBI:58315"/>
        <dbReference type="ChEBI" id="CHEBI:78442"/>
        <dbReference type="ChEBI" id="CHEBI:78536"/>
        <dbReference type="ChEBI" id="CHEBI:456215"/>
        <dbReference type="EC" id="6.1.1.1"/>
    </reaction>
</comment>
<dbReference type="PROSITE" id="PS00178">
    <property type="entry name" value="AA_TRNA_LIGASE_I"/>
    <property type="match status" value="1"/>
</dbReference>
<keyword evidence="1 7" id="KW-0436">Ligase</keyword>
<dbReference type="Gene3D" id="3.40.50.620">
    <property type="entry name" value="HUPs"/>
    <property type="match status" value="1"/>
</dbReference>
<dbReference type="SUPFAM" id="SSF52374">
    <property type="entry name" value="Nucleotidylyl transferase"/>
    <property type="match status" value="1"/>
</dbReference>
<dbReference type="KEGG" id="mgx:CM1_02715"/>
<dbReference type="HAMAP" id="MF_02006">
    <property type="entry name" value="Tyr_tRNA_synth_type1"/>
    <property type="match status" value="1"/>
</dbReference>
<dbReference type="SMART" id="SM00363">
    <property type="entry name" value="S4"/>
    <property type="match status" value="1"/>
</dbReference>
<dbReference type="AlphaFoldDB" id="A0ABC7ZJE7"/>
<evidence type="ECO:0000256" key="3">
    <source>
        <dbReference type="ARBA" id="ARBA00022840"/>
    </source>
</evidence>
<dbReference type="Gene3D" id="3.10.290.10">
    <property type="entry name" value="RNA-binding S4 domain"/>
    <property type="match status" value="1"/>
</dbReference>